<evidence type="ECO:0000256" key="10">
    <source>
        <dbReference type="ARBA" id="ARBA00023159"/>
    </source>
</evidence>
<dbReference type="FunFam" id="1.10.60.10:FF:000004">
    <property type="entry name" value="DtxR family transcriptional regulator"/>
    <property type="match status" value="1"/>
</dbReference>
<evidence type="ECO:0000313" key="16">
    <source>
        <dbReference type="EMBL" id="GBC60294.1"/>
    </source>
</evidence>
<dbReference type="PROSITE" id="PS50944">
    <property type="entry name" value="HTH_DTXR"/>
    <property type="match status" value="1"/>
</dbReference>
<dbReference type="InterPro" id="IPR007167">
    <property type="entry name" value="Fe-transptr_FeoA-like"/>
</dbReference>
<evidence type="ECO:0000256" key="12">
    <source>
        <dbReference type="ARBA" id="ARBA00023211"/>
    </source>
</evidence>
<sequence>MKTEAVENYLKTIYTVQQKSGRVKTSVLAEKLGVTSGSVTDMVKRMARMEPPLVAHTHHRGVLLTPAGEKAALDVIRRHRLLETFLHQVLGFQWHEVHAEAERLEHYISERLTDAIDAYLNHPAHDPHGDPIPGKGGQLAPETCVPLSEVPAGQNVRIARVLHSEPEMLQYLEQIGVTINARMTVREKAPFDGPIILYIAPEDRLQAISIRAARLILIEMLPDSPAGTQPRPAGQCR</sequence>
<dbReference type="Proteomes" id="UP000288096">
    <property type="component" value="Unassembled WGS sequence"/>
</dbReference>
<dbReference type="Gene3D" id="1.10.10.10">
    <property type="entry name" value="Winged helix-like DNA-binding domain superfamily/Winged helix DNA-binding domain"/>
    <property type="match status" value="1"/>
</dbReference>
<comment type="function">
    <text evidence="13">In the presence of manganese, represses expression of mntH and mntS. Up-regulates expression of mntP.</text>
</comment>
<dbReference type="RefSeq" id="WP_124327730.1">
    <property type="nucleotide sequence ID" value="NZ_BEXT01000001.1"/>
</dbReference>
<dbReference type="SUPFAM" id="SSF50037">
    <property type="entry name" value="C-terminal domain of transcriptional repressors"/>
    <property type="match status" value="1"/>
</dbReference>
<gene>
    <name evidence="16" type="ORF">DENIS_1245</name>
</gene>
<dbReference type="InterPro" id="IPR036421">
    <property type="entry name" value="Fe_dep_repressor_sf"/>
</dbReference>
<dbReference type="SUPFAM" id="SSF47979">
    <property type="entry name" value="Iron-dependent repressor protein, dimerization domain"/>
    <property type="match status" value="1"/>
</dbReference>
<dbReference type="EMBL" id="BEXT01000001">
    <property type="protein sequence ID" value="GBC60294.1"/>
    <property type="molecule type" value="Genomic_DNA"/>
</dbReference>
<dbReference type="GO" id="GO:0003700">
    <property type="term" value="F:DNA-binding transcription factor activity"/>
    <property type="evidence" value="ECO:0007669"/>
    <property type="project" value="InterPro"/>
</dbReference>
<dbReference type="InterPro" id="IPR022689">
    <property type="entry name" value="Iron_dep_repressor"/>
</dbReference>
<dbReference type="InterPro" id="IPR001367">
    <property type="entry name" value="Fe_dep_repressor"/>
</dbReference>
<dbReference type="SMART" id="SM00529">
    <property type="entry name" value="HTH_DTXR"/>
    <property type="match status" value="1"/>
</dbReference>
<evidence type="ECO:0000256" key="6">
    <source>
        <dbReference type="ARBA" id="ARBA00022491"/>
    </source>
</evidence>
<dbReference type="InterPro" id="IPR036388">
    <property type="entry name" value="WH-like_DNA-bd_sf"/>
</dbReference>
<evidence type="ECO:0000256" key="13">
    <source>
        <dbReference type="ARBA" id="ARBA00025185"/>
    </source>
</evidence>
<accession>A0A401FTL7</accession>
<evidence type="ECO:0000259" key="15">
    <source>
        <dbReference type="PROSITE" id="PS50944"/>
    </source>
</evidence>
<evidence type="ECO:0000256" key="3">
    <source>
        <dbReference type="ARBA" id="ARBA00011738"/>
    </source>
</evidence>
<evidence type="ECO:0000256" key="14">
    <source>
        <dbReference type="ARBA" id="ARBA00032593"/>
    </source>
</evidence>
<dbReference type="InterPro" id="IPR050536">
    <property type="entry name" value="DtxR_MntR_Metal-Reg"/>
</dbReference>
<comment type="similarity">
    <text evidence="2">Belongs to the DtxR/MntR family.</text>
</comment>
<protein>
    <recommendedName>
        <fullName evidence="4">Transcriptional regulator MntR</fullName>
    </recommendedName>
    <alternativeName>
        <fullName evidence="14">Manganese transport regulator</fullName>
    </alternativeName>
</protein>
<dbReference type="GO" id="GO:0005737">
    <property type="term" value="C:cytoplasm"/>
    <property type="evidence" value="ECO:0007669"/>
    <property type="project" value="UniProtKB-SubCell"/>
</dbReference>
<keyword evidence="5" id="KW-0963">Cytoplasm</keyword>
<keyword evidence="11" id="KW-0804">Transcription</keyword>
<dbReference type="GO" id="GO:0046983">
    <property type="term" value="F:protein dimerization activity"/>
    <property type="evidence" value="ECO:0007669"/>
    <property type="project" value="InterPro"/>
</dbReference>
<keyword evidence="6" id="KW-0678">Repressor</keyword>
<feature type="domain" description="HTH dtxR-type" evidence="15">
    <location>
        <begin position="1"/>
        <end position="65"/>
    </location>
</feature>
<evidence type="ECO:0000256" key="2">
    <source>
        <dbReference type="ARBA" id="ARBA00007871"/>
    </source>
</evidence>
<dbReference type="OrthoDB" id="9791355at2"/>
<evidence type="ECO:0000256" key="11">
    <source>
        <dbReference type="ARBA" id="ARBA00023163"/>
    </source>
</evidence>
<comment type="caution">
    <text evidence="16">The sequence shown here is derived from an EMBL/GenBank/DDBJ whole genome shotgun (WGS) entry which is preliminary data.</text>
</comment>
<dbReference type="PANTHER" id="PTHR33238">
    <property type="entry name" value="IRON (METAL) DEPENDENT REPRESSOR, DTXR FAMILY"/>
    <property type="match status" value="1"/>
</dbReference>
<keyword evidence="10" id="KW-0010">Activator</keyword>
<evidence type="ECO:0000256" key="1">
    <source>
        <dbReference type="ARBA" id="ARBA00004496"/>
    </source>
</evidence>
<evidence type="ECO:0000256" key="7">
    <source>
        <dbReference type="ARBA" id="ARBA00023004"/>
    </source>
</evidence>
<evidence type="ECO:0000256" key="5">
    <source>
        <dbReference type="ARBA" id="ARBA00022490"/>
    </source>
</evidence>
<keyword evidence="8" id="KW-0805">Transcription regulation</keyword>
<dbReference type="Pfam" id="PF04023">
    <property type="entry name" value="FeoA"/>
    <property type="match status" value="1"/>
</dbReference>
<dbReference type="Gene3D" id="2.30.30.90">
    <property type="match status" value="1"/>
</dbReference>
<dbReference type="SUPFAM" id="SSF46785">
    <property type="entry name" value="Winged helix' DNA-binding domain"/>
    <property type="match status" value="1"/>
</dbReference>
<evidence type="ECO:0000256" key="9">
    <source>
        <dbReference type="ARBA" id="ARBA00023125"/>
    </source>
</evidence>
<dbReference type="InterPro" id="IPR038157">
    <property type="entry name" value="FeoA_core_dom"/>
</dbReference>
<comment type="subcellular location">
    <subcellularLocation>
        <location evidence="1">Cytoplasm</location>
    </subcellularLocation>
</comment>
<reference evidence="17" key="1">
    <citation type="submission" date="2017-11" db="EMBL/GenBank/DDBJ databases">
        <authorList>
            <person name="Watanabe M."/>
            <person name="Kojima H."/>
        </authorList>
    </citation>
    <scope>NUCLEOTIDE SEQUENCE [LARGE SCALE GENOMIC DNA]</scope>
    <source>
        <strain evidence="17">Tokyo 01</strain>
    </source>
</reference>
<keyword evidence="17" id="KW-1185">Reference proteome</keyword>
<dbReference type="Pfam" id="PF01325">
    <property type="entry name" value="Fe_dep_repress"/>
    <property type="match status" value="1"/>
</dbReference>
<dbReference type="InterPro" id="IPR022687">
    <property type="entry name" value="HTH_DTXR"/>
</dbReference>
<proteinExistence type="inferred from homology"/>
<keyword evidence="12" id="KW-0464">Manganese</keyword>
<evidence type="ECO:0000256" key="8">
    <source>
        <dbReference type="ARBA" id="ARBA00023015"/>
    </source>
</evidence>
<keyword evidence="9" id="KW-0238">DNA-binding</keyword>
<evidence type="ECO:0000313" key="17">
    <source>
        <dbReference type="Proteomes" id="UP000288096"/>
    </source>
</evidence>
<dbReference type="Pfam" id="PF02742">
    <property type="entry name" value="Fe_dep_repr_C"/>
    <property type="match status" value="1"/>
</dbReference>
<evidence type="ECO:0000256" key="4">
    <source>
        <dbReference type="ARBA" id="ARBA00022386"/>
    </source>
</evidence>
<dbReference type="AlphaFoldDB" id="A0A401FTL7"/>
<dbReference type="SMART" id="SM00899">
    <property type="entry name" value="FeoA"/>
    <property type="match status" value="1"/>
</dbReference>
<reference evidence="17" key="2">
    <citation type="submission" date="2019-01" db="EMBL/GenBank/DDBJ databases">
        <title>Genome sequence of Desulfonema ishimotonii strain Tokyo 01.</title>
        <authorList>
            <person name="Fukui M."/>
        </authorList>
    </citation>
    <scope>NUCLEOTIDE SEQUENCE [LARGE SCALE GENOMIC DNA]</scope>
    <source>
        <strain evidence="17">Tokyo 01</strain>
    </source>
</reference>
<name>A0A401FTL7_9BACT</name>
<organism evidence="16 17">
    <name type="scientific">Desulfonema ishimotonii</name>
    <dbReference type="NCBI Taxonomy" id="45657"/>
    <lineage>
        <taxon>Bacteria</taxon>
        <taxon>Pseudomonadati</taxon>
        <taxon>Thermodesulfobacteriota</taxon>
        <taxon>Desulfobacteria</taxon>
        <taxon>Desulfobacterales</taxon>
        <taxon>Desulfococcaceae</taxon>
        <taxon>Desulfonema</taxon>
    </lineage>
</organism>
<dbReference type="PANTHER" id="PTHR33238:SF11">
    <property type="entry name" value="TRANSCRIPTIONAL REGULATOR MNTR"/>
    <property type="match status" value="1"/>
</dbReference>
<dbReference type="InterPro" id="IPR008988">
    <property type="entry name" value="Transcriptional_repressor_C"/>
</dbReference>
<comment type="subunit">
    <text evidence="3">Homodimer.</text>
</comment>
<dbReference type="GO" id="GO:0046914">
    <property type="term" value="F:transition metal ion binding"/>
    <property type="evidence" value="ECO:0007669"/>
    <property type="project" value="InterPro"/>
</dbReference>
<dbReference type="Gene3D" id="1.10.60.10">
    <property type="entry name" value="Iron dependent repressor, metal binding and dimerisation domain"/>
    <property type="match status" value="1"/>
</dbReference>
<dbReference type="GO" id="GO:0003677">
    <property type="term" value="F:DNA binding"/>
    <property type="evidence" value="ECO:0007669"/>
    <property type="project" value="UniProtKB-KW"/>
</dbReference>
<dbReference type="InterPro" id="IPR036390">
    <property type="entry name" value="WH_DNA-bd_sf"/>
</dbReference>
<keyword evidence="7" id="KW-0408">Iron</keyword>